<dbReference type="Proteomes" id="UP000503278">
    <property type="component" value="Chromosome"/>
</dbReference>
<dbReference type="EMBL" id="CP051682">
    <property type="protein sequence ID" value="QJD98395.1"/>
    <property type="molecule type" value="Genomic_DNA"/>
</dbReference>
<dbReference type="Pfam" id="PF13561">
    <property type="entry name" value="adh_short_C2"/>
    <property type="match status" value="1"/>
</dbReference>
<dbReference type="PRINTS" id="PR00081">
    <property type="entry name" value="GDHRDH"/>
</dbReference>
<evidence type="ECO:0000256" key="2">
    <source>
        <dbReference type="ARBA" id="ARBA00023002"/>
    </source>
</evidence>
<dbReference type="PRINTS" id="PR00080">
    <property type="entry name" value="SDRFAMILY"/>
</dbReference>
<dbReference type="PANTHER" id="PTHR43639:SF1">
    <property type="entry name" value="SHORT-CHAIN DEHYDROGENASE_REDUCTASE FAMILY PROTEIN"/>
    <property type="match status" value="1"/>
</dbReference>
<dbReference type="Gene3D" id="3.40.50.720">
    <property type="entry name" value="NAD(P)-binding Rossmann-like Domain"/>
    <property type="match status" value="1"/>
</dbReference>
<comment type="similarity">
    <text evidence="1">Belongs to the short-chain dehydrogenases/reductases (SDR) family.</text>
</comment>
<accession>A0A7L5E5T3</accession>
<dbReference type="AlphaFoldDB" id="A0A7L5E5T3"/>
<evidence type="ECO:0000313" key="4">
    <source>
        <dbReference type="Proteomes" id="UP000503278"/>
    </source>
</evidence>
<dbReference type="InterPro" id="IPR020904">
    <property type="entry name" value="Sc_DH/Rdtase_CS"/>
</dbReference>
<dbReference type="NCBIfam" id="NF005559">
    <property type="entry name" value="PRK07231.1"/>
    <property type="match status" value="1"/>
</dbReference>
<proteinExistence type="inferred from homology"/>
<dbReference type="SUPFAM" id="SSF51735">
    <property type="entry name" value="NAD(P)-binding Rossmann-fold domains"/>
    <property type="match status" value="1"/>
</dbReference>
<dbReference type="InterPro" id="IPR036291">
    <property type="entry name" value="NAD(P)-bd_dom_sf"/>
</dbReference>
<gene>
    <name evidence="3" type="ORF">HH214_12595</name>
</gene>
<protein>
    <submittedName>
        <fullName evidence="3">Glucose 1-dehydrogenase</fullName>
        <ecNumber evidence="3">1.1.1.47</ecNumber>
    </submittedName>
</protein>
<dbReference type="PROSITE" id="PS00061">
    <property type="entry name" value="ADH_SHORT"/>
    <property type="match status" value="1"/>
</dbReference>
<sequence>MKKLENKVAVVTGASKGIGAAIAKQLAIEGAAVIVNYASAQEDAELVVAEIVNNGGQAIAVKADVSKANDVDRLFTETVKQYGKVNILVNNAGIYQWGPIEDVTEEGFYHQFGINVLGPLLASKAAVQYFSDQGGSIINIGSGVSSVEPAGSALYTATKSAIDSITRVLSKELGPRNIRVNSINPGIVNTEGSRAGGFIGSEMADVMVNNTPLRRLGEPEDIALIAAFLSSEESRWLTGEIILASGGLR</sequence>
<reference evidence="3 4" key="1">
    <citation type="submission" date="2020-04" db="EMBL/GenBank/DDBJ databases">
        <title>Genome sequencing of novel species.</title>
        <authorList>
            <person name="Heo J."/>
            <person name="Kim S.-J."/>
            <person name="Kim J.-S."/>
            <person name="Hong S.-B."/>
            <person name="Kwon S.-W."/>
        </authorList>
    </citation>
    <scope>NUCLEOTIDE SEQUENCE [LARGE SCALE GENOMIC DNA]</scope>
    <source>
        <strain evidence="3 4">F39-2</strain>
    </source>
</reference>
<keyword evidence="4" id="KW-1185">Reference proteome</keyword>
<dbReference type="InterPro" id="IPR002347">
    <property type="entry name" value="SDR_fam"/>
</dbReference>
<dbReference type="KEGG" id="mrob:HH214_12595"/>
<dbReference type="GO" id="GO:0047936">
    <property type="term" value="F:glucose 1-dehydrogenase [NAD(P)+] activity"/>
    <property type="evidence" value="ECO:0007669"/>
    <property type="project" value="UniProtKB-EC"/>
</dbReference>
<evidence type="ECO:0000256" key="1">
    <source>
        <dbReference type="ARBA" id="ARBA00006484"/>
    </source>
</evidence>
<name>A0A7L5E5T3_9SPHI</name>
<organism evidence="3 4">
    <name type="scientific">Mucilaginibacter robiniae</name>
    <dbReference type="NCBI Taxonomy" id="2728022"/>
    <lineage>
        <taxon>Bacteria</taxon>
        <taxon>Pseudomonadati</taxon>
        <taxon>Bacteroidota</taxon>
        <taxon>Sphingobacteriia</taxon>
        <taxon>Sphingobacteriales</taxon>
        <taxon>Sphingobacteriaceae</taxon>
        <taxon>Mucilaginibacter</taxon>
    </lineage>
</organism>
<evidence type="ECO:0000313" key="3">
    <source>
        <dbReference type="EMBL" id="QJD98395.1"/>
    </source>
</evidence>
<dbReference type="EC" id="1.1.1.47" evidence="3"/>
<keyword evidence="2 3" id="KW-0560">Oxidoreductase</keyword>
<dbReference type="PANTHER" id="PTHR43639">
    <property type="entry name" value="OXIDOREDUCTASE, SHORT-CHAIN DEHYDROGENASE/REDUCTASE FAMILY (AFU_ORTHOLOGUE AFUA_5G02870)"/>
    <property type="match status" value="1"/>
</dbReference>
<dbReference type="FunFam" id="3.40.50.720:FF:000084">
    <property type="entry name" value="Short-chain dehydrogenase reductase"/>
    <property type="match status" value="1"/>
</dbReference>